<evidence type="ECO:0000256" key="8">
    <source>
        <dbReference type="ARBA" id="ARBA00023136"/>
    </source>
</evidence>
<dbReference type="SUPFAM" id="SSF82866">
    <property type="entry name" value="Multidrug efflux transporter AcrB transmembrane domain"/>
    <property type="match status" value="1"/>
</dbReference>
<feature type="region of interest" description="Disordered" evidence="10">
    <location>
        <begin position="307"/>
        <end position="326"/>
    </location>
</feature>
<comment type="subcellular location">
    <subcellularLocation>
        <location evidence="1 9">Cell membrane</location>
        <topology evidence="1 9">Multi-pass membrane protein</topology>
    </subcellularLocation>
</comment>
<dbReference type="AlphaFoldDB" id="A0A212QPX7"/>
<name>A0A212QPX7_9PROT</name>
<evidence type="ECO:0000256" key="3">
    <source>
        <dbReference type="ARBA" id="ARBA00022475"/>
    </source>
</evidence>
<dbReference type="InterPro" id="IPR022646">
    <property type="entry name" value="SecD/SecF_CS"/>
</dbReference>
<evidence type="ECO:0000256" key="10">
    <source>
        <dbReference type="SAM" id="MobiDB-lite"/>
    </source>
</evidence>
<evidence type="ECO:0000256" key="4">
    <source>
        <dbReference type="ARBA" id="ARBA00022692"/>
    </source>
</evidence>
<dbReference type="InterPro" id="IPR022813">
    <property type="entry name" value="SecD/SecF_arch_bac"/>
</dbReference>
<sequence>MRHPRLVPDNTNFPFMRFRMAALVASIIVILASIGLVAIKGINWGVDFEGGIVLEVKTPQAADLAAMRAALESTGANGIRLQQFGDPTDVLVRIAAPSEVASEAQVQIDRIKGALTGRLGQDIQFDRADFVGPQVSSELLHDGILATVVALALITAYVWFRFEWQYSLGAMISVVHDIAATVGFFAITGIEFDLSSVAAVLTIVGYSLNDKVIVYDRIRENLRLYKAMSLEELLNRSLNETLGRTMMTAATTALALLALVIFGGEVLRGFTVAMLWGVFIGTYSTTFIAAPVLIYFNLRSAAQKAKAGEGAGKDKTKGKSLAHPAQ</sequence>
<dbReference type="InterPro" id="IPR005665">
    <property type="entry name" value="SecF_bac"/>
</dbReference>
<accession>A0A212QPX7</accession>
<comment type="function">
    <text evidence="9">Part of the Sec protein translocase complex. Interacts with the SecYEG preprotein conducting channel. SecDF uses the proton motive force (PMF) to complete protein translocation after the ATP-dependent function of SecA.</text>
</comment>
<dbReference type="RefSeq" id="WP_207761925.1">
    <property type="nucleotide sequence ID" value="NZ_FYEH01000002.1"/>
</dbReference>
<dbReference type="GO" id="GO:0065002">
    <property type="term" value="P:intracellular protein transmembrane transport"/>
    <property type="evidence" value="ECO:0007669"/>
    <property type="project" value="UniProtKB-UniRule"/>
</dbReference>
<dbReference type="InterPro" id="IPR022645">
    <property type="entry name" value="SecD/SecF_bac"/>
</dbReference>
<evidence type="ECO:0000313" key="13">
    <source>
        <dbReference type="Proteomes" id="UP000197065"/>
    </source>
</evidence>
<comment type="similarity">
    <text evidence="9">Belongs to the SecD/SecF family. SecF subfamily.</text>
</comment>
<evidence type="ECO:0000256" key="2">
    <source>
        <dbReference type="ARBA" id="ARBA00022448"/>
    </source>
</evidence>
<dbReference type="NCBIfam" id="TIGR00966">
    <property type="entry name" value="transloc_SecF"/>
    <property type="match status" value="1"/>
</dbReference>
<evidence type="ECO:0000256" key="9">
    <source>
        <dbReference type="HAMAP-Rule" id="MF_01464"/>
    </source>
</evidence>
<evidence type="ECO:0000256" key="1">
    <source>
        <dbReference type="ARBA" id="ARBA00004651"/>
    </source>
</evidence>
<dbReference type="PRINTS" id="PR01755">
    <property type="entry name" value="SECFTRNLCASE"/>
</dbReference>
<dbReference type="GO" id="GO:0006605">
    <property type="term" value="P:protein targeting"/>
    <property type="evidence" value="ECO:0007669"/>
    <property type="project" value="UniProtKB-UniRule"/>
</dbReference>
<dbReference type="InterPro" id="IPR055344">
    <property type="entry name" value="SecD_SecF_C_bact"/>
</dbReference>
<dbReference type="InterPro" id="IPR048634">
    <property type="entry name" value="SecD_SecF_C"/>
</dbReference>
<dbReference type="HAMAP" id="MF_01464_B">
    <property type="entry name" value="SecF_B"/>
    <property type="match status" value="1"/>
</dbReference>
<keyword evidence="13" id="KW-1185">Reference proteome</keyword>
<evidence type="ECO:0000256" key="6">
    <source>
        <dbReference type="ARBA" id="ARBA00022989"/>
    </source>
</evidence>
<feature type="transmembrane region" description="Helical" evidence="9">
    <location>
        <begin position="246"/>
        <end position="267"/>
    </location>
</feature>
<dbReference type="PANTHER" id="PTHR30081">
    <property type="entry name" value="PROTEIN-EXPORT MEMBRANE PROTEIN SEC"/>
    <property type="match status" value="1"/>
</dbReference>
<evidence type="ECO:0000256" key="5">
    <source>
        <dbReference type="ARBA" id="ARBA00022927"/>
    </source>
</evidence>
<dbReference type="Pfam" id="PF07549">
    <property type="entry name" value="Sec_GG"/>
    <property type="match status" value="1"/>
</dbReference>
<dbReference type="NCBIfam" id="TIGR00916">
    <property type="entry name" value="2A0604s01"/>
    <property type="match status" value="1"/>
</dbReference>
<dbReference type="PANTHER" id="PTHR30081:SF8">
    <property type="entry name" value="PROTEIN TRANSLOCASE SUBUNIT SECF"/>
    <property type="match status" value="1"/>
</dbReference>
<keyword evidence="8 9" id="KW-0472">Membrane</keyword>
<keyword evidence="5 9" id="KW-0653">Protein transport</keyword>
<evidence type="ECO:0000313" key="12">
    <source>
        <dbReference type="EMBL" id="SNB61501.1"/>
    </source>
</evidence>
<dbReference type="Proteomes" id="UP000197065">
    <property type="component" value="Unassembled WGS sequence"/>
</dbReference>
<dbReference type="EMBL" id="FYEH01000002">
    <property type="protein sequence ID" value="SNB61501.1"/>
    <property type="molecule type" value="Genomic_DNA"/>
</dbReference>
<proteinExistence type="inferred from homology"/>
<dbReference type="Pfam" id="PF02355">
    <property type="entry name" value="SecD_SecF_C"/>
    <property type="match status" value="1"/>
</dbReference>
<keyword evidence="3 9" id="KW-1003">Cell membrane</keyword>
<dbReference type="GO" id="GO:0005886">
    <property type="term" value="C:plasma membrane"/>
    <property type="evidence" value="ECO:0007669"/>
    <property type="project" value="UniProtKB-SubCell"/>
</dbReference>
<dbReference type="GO" id="GO:0015450">
    <property type="term" value="F:protein-transporting ATPase activity"/>
    <property type="evidence" value="ECO:0007669"/>
    <property type="project" value="InterPro"/>
</dbReference>
<feature type="transmembrane region" description="Helical" evidence="9">
    <location>
        <begin position="20"/>
        <end position="39"/>
    </location>
</feature>
<gene>
    <name evidence="9" type="primary">secF</name>
    <name evidence="12" type="ORF">SAMN07250955_102267</name>
</gene>
<protein>
    <recommendedName>
        <fullName evidence="9">Protein-export membrane protein SecF</fullName>
    </recommendedName>
</protein>
<evidence type="ECO:0000259" key="11">
    <source>
        <dbReference type="Pfam" id="PF02355"/>
    </source>
</evidence>
<keyword evidence="7 9" id="KW-0811">Translocation</keyword>
<reference evidence="12 13" key="1">
    <citation type="submission" date="2017-06" db="EMBL/GenBank/DDBJ databases">
        <authorList>
            <person name="Kim H.J."/>
            <person name="Triplett B.A."/>
        </authorList>
    </citation>
    <scope>NUCLEOTIDE SEQUENCE [LARGE SCALE GENOMIC DNA]</scope>
    <source>
        <strain evidence="12 13">B29T1</strain>
    </source>
</reference>
<keyword evidence="6 9" id="KW-1133">Transmembrane helix</keyword>
<comment type="subunit">
    <text evidence="9">Forms a complex with SecD. Part of the essential Sec protein translocation apparatus which comprises SecA, SecYEG and auxiliary proteins SecDF-YajC and YidC.</text>
</comment>
<feature type="domain" description="Protein export membrane protein SecD/SecF C-terminal" evidence="11">
    <location>
        <begin position="118"/>
        <end position="297"/>
    </location>
</feature>
<feature type="transmembrane region" description="Helical" evidence="9">
    <location>
        <begin position="166"/>
        <end position="187"/>
    </location>
</feature>
<comment type="caution">
    <text evidence="9">Lacks conserved residue(s) required for the propagation of feature annotation.</text>
</comment>
<dbReference type="GO" id="GO:0043952">
    <property type="term" value="P:protein transport by the Sec complex"/>
    <property type="evidence" value="ECO:0007669"/>
    <property type="project" value="UniProtKB-UniRule"/>
</dbReference>
<feature type="transmembrane region" description="Helical" evidence="9">
    <location>
        <begin position="273"/>
        <end position="296"/>
    </location>
</feature>
<dbReference type="Gene3D" id="1.20.1640.10">
    <property type="entry name" value="Multidrug efflux transporter AcrB transmembrane domain"/>
    <property type="match status" value="1"/>
</dbReference>
<keyword evidence="4 9" id="KW-0812">Transmembrane</keyword>
<keyword evidence="2 9" id="KW-0813">Transport</keyword>
<feature type="transmembrane region" description="Helical" evidence="9">
    <location>
        <begin position="143"/>
        <end position="160"/>
    </location>
</feature>
<evidence type="ECO:0000256" key="7">
    <source>
        <dbReference type="ARBA" id="ARBA00023010"/>
    </source>
</evidence>
<organism evidence="12 13">
    <name type="scientific">Arboricoccus pini</name>
    <dbReference type="NCBI Taxonomy" id="1963835"/>
    <lineage>
        <taxon>Bacteria</taxon>
        <taxon>Pseudomonadati</taxon>
        <taxon>Pseudomonadota</taxon>
        <taxon>Alphaproteobacteria</taxon>
        <taxon>Geminicoccales</taxon>
        <taxon>Geminicoccaceae</taxon>
        <taxon>Arboricoccus</taxon>
    </lineage>
</organism>